<dbReference type="PANTHER" id="PTHR23507:SF1">
    <property type="entry name" value="FI18259P1-RELATED"/>
    <property type="match status" value="1"/>
</dbReference>
<reference evidence="8" key="1">
    <citation type="submission" date="2021-09" db="EMBL/GenBank/DDBJ databases">
        <title>A high-quality genome of the endoparasitic fungus Hirsutella rhossiliensis with a comparison of Hirsutella genomes reveals transposable elements contributing to genome size variation.</title>
        <authorList>
            <person name="Lin R."/>
            <person name="Jiao Y."/>
            <person name="Sun X."/>
            <person name="Ling J."/>
            <person name="Xie B."/>
            <person name="Cheng X."/>
        </authorList>
    </citation>
    <scope>NUCLEOTIDE SEQUENCE</scope>
    <source>
        <strain evidence="8">HR02</strain>
    </source>
</reference>
<feature type="transmembrane region" description="Helical" evidence="6">
    <location>
        <begin position="105"/>
        <end position="126"/>
    </location>
</feature>
<dbReference type="PANTHER" id="PTHR23507">
    <property type="entry name" value="ZGC:174356"/>
    <property type="match status" value="1"/>
</dbReference>
<dbReference type="InterPro" id="IPR011701">
    <property type="entry name" value="MFS"/>
</dbReference>
<keyword evidence="3 6" id="KW-1133">Transmembrane helix</keyword>
<feature type="transmembrane region" description="Helical" evidence="6">
    <location>
        <begin position="465"/>
        <end position="485"/>
    </location>
</feature>
<protein>
    <submittedName>
        <fullName evidence="8">Major facilitator superfamily domain-containing protein</fullName>
    </submittedName>
</protein>
<dbReference type="GO" id="GO:0016020">
    <property type="term" value="C:membrane"/>
    <property type="evidence" value="ECO:0007669"/>
    <property type="project" value="UniProtKB-SubCell"/>
</dbReference>
<dbReference type="Gene3D" id="1.20.1250.20">
    <property type="entry name" value="MFS general substrate transporter like domains"/>
    <property type="match status" value="2"/>
</dbReference>
<feature type="transmembrane region" description="Helical" evidence="6">
    <location>
        <begin position="296"/>
        <end position="313"/>
    </location>
</feature>
<evidence type="ECO:0000256" key="4">
    <source>
        <dbReference type="ARBA" id="ARBA00023136"/>
    </source>
</evidence>
<name>A0A9P8SJF1_9HYPO</name>
<feature type="domain" description="Major facilitator superfamily (MFS) profile" evidence="7">
    <location>
        <begin position="46"/>
        <end position="490"/>
    </location>
</feature>
<comment type="subcellular location">
    <subcellularLocation>
        <location evidence="1">Membrane</location>
        <topology evidence="1">Multi-pass membrane protein</topology>
    </subcellularLocation>
</comment>
<gene>
    <name evidence="8" type="ORF">HRG_03254</name>
</gene>
<accession>A0A9P8SJF1</accession>
<dbReference type="InterPro" id="IPR036259">
    <property type="entry name" value="MFS_trans_sf"/>
</dbReference>
<evidence type="ECO:0000256" key="6">
    <source>
        <dbReference type="SAM" id="Phobius"/>
    </source>
</evidence>
<feature type="transmembrane region" description="Helical" evidence="6">
    <location>
        <begin position="138"/>
        <end position="155"/>
    </location>
</feature>
<feature type="transmembrane region" description="Helical" evidence="6">
    <location>
        <begin position="371"/>
        <end position="390"/>
    </location>
</feature>
<evidence type="ECO:0000256" key="3">
    <source>
        <dbReference type="ARBA" id="ARBA00022989"/>
    </source>
</evidence>
<feature type="transmembrane region" description="Helical" evidence="6">
    <location>
        <begin position="333"/>
        <end position="350"/>
    </location>
</feature>
<dbReference type="AlphaFoldDB" id="A0A9P8SJF1"/>
<feature type="transmembrane region" description="Helical" evidence="6">
    <location>
        <begin position="45"/>
        <end position="65"/>
    </location>
</feature>
<feature type="transmembrane region" description="Helical" evidence="6">
    <location>
        <begin position="205"/>
        <end position="228"/>
    </location>
</feature>
<dbReference type="OrthoDB" id="3026777at2759"/>
<dbReference type="EMBL" id="JAIZPD010000003">
    <property type="protein sequence ID" value="KAH0965238.1"/>
    <property type="molecule type" value="Genomic_DNA"/>
</dbReference>
<evidence type="ECO:0000256" key="2">
    <source>
        <dbReference type="ARBA" id="ARBA00022692"/>
    </source>
</evidence>
<feature type="compositionally biased region" description="Acidic residues" evidence="5">
    <location>
        <begin position="8"/>
        <end position="21"/>
    </location>
</feature>
<evidence type="ECO:0000256" key="1">
    <source>
        <dbReference type="ARBA" id="ARBA00004141"/>
    </source>
</evidence>
<evidence type="ECO:0000313" key="9">
    <source>
        <dbReference type="Proteomes" id="UP000824596"/>
    </source>
</evidence>
<feature type="region of interest" description="Disordered" evidence="5">
    <location>
        <begin position="1"/>
        <end position="24"/>
    </location>
</feature>
<evidence type="ECO:0000313" key="8">
    <source>
        <dbReference type="EMBL" id="KAH0965238.1"/>
    </source>
</evidence>
<dbReference type="GeneID" id="68352383"/>
<keyword evidence="4 6" id="KW-0472">Membrane</keyword>
<dbReference type="InterPro" id="IPR020846">
    <property type="entry name" value="MFS_dom"/>
</dbReference>
<dbReference type="GO" id="GO:0022857">
    <property type="term" value="F:transmembrane transporter activity"/>
    <property type="evidence" value="ECO:0007669"/>
    <property type="project" value="InterPro"/>
</dbReference>
<dbReference type="SUPFAM" id="SSF103473">
    <property type="entry name" value="MFS general substrate transporter"/>
    <property type="match status" value="1"/>
</dbReference>
<feature type="transmembrane region" description="Helical" evidence="6">
    <location>
        <begin position="430"/>
        <end position="453"/>
    </location>
</feature>
<feature type="transmembrane region" description="Helical" evidence="6">
    <location>
        <begin position="396"/>
        <end position="418"/>
    </location>
</feature>
<feature type="transmembrane region" description="Helical" evidence="6">
    <location>
        <begin position="234"/>
        <end position="254"/>
    </location>
</feature>
<comment type="caution">
    <text evidence="8">The sequence shown here is derived from an EMBL/GenBank/DDBJ whole genome shotgun (WGS) entry which is preliminary data.</text>
</comment>
<keyword evidence="9" id="KW-1185">Reference proteome</keyword>
<proteinExistence type="predicted"/>
<evidence type="ECO:0000256" key="5">
    <source>
        <dbReference type="SAM" id="MobiDB-lite"/>
    </source>
</evidence>
<keyword evidence="2 6" id="KW-0812">Transmembrane</keyword>
<organism evidence="8 9">
    <name type="scientific">Hirsutella rhossiliensis</name>
    <dbReference type="NCBI Taxonomy" id="111463"/>
    <lineage>
        <taxon>Eukaryota</taxon>
        <taxon>Fungi</taxon>
        <taxon>Dikarya</taxon>
        <taxon>Ascomycota</taxon>
        <taxon>Pezizomycotina</taxon>
        <taxon>Sordariomycetes</taxon>
        <taxon>Hypocreomycetidae</taxon>
        <taxon>Hypocreales</taxon>
        <taxon>Ophiocordycipitaceae</taxon>
        <taxon>Hirsutella</taxon>
    </lineage>
</organism>
<dbReference type="RefSeq" id="XP_044722751.1">
    <property type="nucleotide sequence ID" value="XM_044861725.1"/>
</dbReference>
<sequence length="526" mass="56902">MPSHVDEDAPEDAPLLDDDERHDEPLPTWPRIRARSWQAKTPGSIVLLAAAVMFCVTSSGMLMLIPLYRLIEDALCHAHYADSSHTIIDEMQCKGDEVQSRLAYVLGWFGLFNSIMTLLVSFPFALLADRIGRKPTALMAYGGTALSFCFAPFMLGKMQASVRNNPYLLMIGSLFLLLGGGVPTLLATVYAMAADVSSEQETAASFLYLSFGSTAGALIGPMLAGLLMEKYGPWIPVYVVLAVTPAILCIFFFIPETLVARPGTPSKAQLVDIKELVGSGLRDLGRSLELVKNTNILLVLVLFLFQNARFTAYTSTLTQYISKNFGWKFSETSILLSPLGILNLAVLAALPRASQVLMSRRFRSTVFGTDLFLTQASTLLNLVGALVQGLSSNASVFIMGLFIGTFGSADSPLARATVSHHVDAEHTTRLYALIGMVEVLGSFFGGPALARLFDFGLQRKGVWTGLPWFYVALLCAASLVALLFVEPPGAKLYTDHGLSQSDEDEVSSPAANSATEIHVLRRVPGG</sequence>
<dbReference type="PROSITE" id="PS50850">
    <property type="entry name" value="MFS"/>
    <property type="match status" value="1"/>
</dbReference>
<dbReference type="Proteomes" id="UP000824596">
    <property type="component" value="Unassembled WGS sequence"/>
</dbReference>
<evidence type="ECO:0000259" key="7">
    <source>
        <dbReference type="PROSITE" id="PS50850"/>
    </source>
</evidence>
<dbReference type="Pfam" id="PF07690">
    <property type="entry name" value="MFS_1"/>
    <property type="match status" value="1"/>
</dbReference>
<feature type="transmembrane region" description="Helical" evidence="6">
    <location>
        <begin position="167"/>
        <end position="193"/>
    </location>
</feature>